<comment type="caution">
    <text evidence="1">The sequence shown here is derived from an EMBL/GenBank/DDBJ whole genome shotgun (WGS) entry which is preliminary data.</text>
</comment>
<name>W4M436_9BACT</name>
<keyword evidence="2" id="KW-1185">Reference proteome</keyword>
<dbReference type="HOGENOM" id="CLU_3286587_0_0_7"/>
<sequence>MLQKLTSLRAQGALIIGFTQYEQVKGESFVQIDWVKIEIP</sequence>
<organism evidence="1 2">
    <name type="scientific">Candidatus Entotheonella gemina</name>
    <dbReference type="NCBI Taxonomy" id="1429439"/>
    <lineage>
        <taxon>Bacteria</taxon>
        <taxon>Pseudomonadati</taxon>
        <taxon>Nitrospinota/Tectimicrobiota group</taxon>
        <taxon>Candidatus Tectimicrobiota</taxon>
        <taxon>Candidatus Entotheonellia</taxon>
        <taxon>Candidatus Entotheonellales</taxon>
        <taxon>Candidatus Entotheonellaceae</taxon>
        <taxon>Candidatus Entotheonella</taxon>
    </lineage>
</organism>
<reference evidence="1 2" key="1">
    <citation type="journal article" date="2014" name="Nature">
        <title>An environmental bacterial taxon with a large and distinct metabolic repertoire.</title>
        <authorList>
            <person name="Wilson M.C."/>
            <person name="Mori T."/>
            <person name="Ruckert C."/>
            <person name="Uria A.R."/>
            <person name="Helf M.J."/>
            <person name="Takada K."/>
            <person name="Gernert C."/>
            <person name="Steffens U.A."/>
            <person name="Heycke N."/>
            <person name="Schmitt S."/>
            <person name="Rinke C."/>
            <person name="Helfrich E.J."/>
            <person name="Brachmann A.O."/>
            <person name="Gurgui C."/>
            <person name="Wakimoto T."/>
            <person name="Kracht M."/>
            <person name="Crusemann M."/>
            <person name="Hentschel U."/>
            <person name="Abe I."/>
            <person name="Matsunaga S."/>
            <person name="Kalinowski J."/>
            <person name="Takeyama H."/>
            <person name="Piel J."/>
        </authorList>
    </citation>
    <scope>NUCLEOTIDE SEQUENCE [LARGE SCALE GENOMIC DNA]</scope>
    <source>
        <strain evidence="2">TSY2</strain>
    </source>
</reference>
<dbReference type="Proteomes" id="UP000019140">
    <property type="component" value="Unassembled WGS sequence"/>
</dbReference>
<proteinExistence type="predicted"/>
<dbReference type="AlphaFoldDB" id="W4M436"/>
<evidence type="ECO:0000313" key="2">
    <source>
        <dbReference type="Proteomes" id="UP000019140"/>
    </source>
</evidence>
<dbReference type="EMBL" id="AZHX01001235">
    <property type="protein sequence ID" value="ETX04382.1"/>
    <property type="molecule type" value="Genomic_DNA"/>
</dbReference>
<evidence type="ECO:0000313" key="1">
    <source>
        <dbReference type="EMBL" id="ETX04382.1"/>
    </source>
</evidence>
<protein>
    <submittedName>
        <fullName evidence="1">Uncharacterized protein</fullName>
    </submittedName>
</protein>
<accession>W4M436</accession>
<gene>
    <name evidence="1" type="ORF">ETSY2_29060</name>
</gene>